<reference evidence="2" key="1">
    <citation type="submission" date="2023-09" db="EMBL/GenBank/DDBJ databases">
        <title>Undibacterium sp. 20NA77.5 isolated from freshwater.</title>
        <authorList>
            <person name="Le V."/>
            <person name="Ko S.-R."/>
            <person name="Ahn C.-Y."/>
            <person name="Oh H.-M."/>
        </authorList>
    </citation>
    <scope>NUCLEOTIDE SEQUENCE</scope>
    <source>
        <strain evidence="2">20NA77.5</strain>
    </source>
</reference>
<gene>
    <name evidence="2" type="ORF">RF679_15595</name>
</gene>
<accession>A0ABY9RFR0</accession>
<feature type="transmembrane region" description="Helical" evidence="1">
    <location>
        <begin position="48"/>
        <end position="67"/>
    </location>
</feature>
<evidence type="ECO:0000256" key="1">
    <source>
        <dbReference type="SAM" id="Phobius"/>
    </source>
</evidence>
<feature type="transmembrane region" description="Helical" evidence="1">
    <location>
        <begin position="25"/>
        <end position="42"/>
    </location>
</feature>
<dbReference type="PANTHER" id="PTHR34205">
    <property type="entry name" value="TRANSMEMBRANE PROTEIN"/>
    <property type="match status" value="1"/>
</dbReference>
<keyword evidence="3" id="KW-1185">Reference proteome</keyword>
<protein>
    <submittedName>
        <fullName evidence="2">DUF962 domain-containing protein</fullName>
    </submittedName>
</protein>
<organism evidence="2 3">
    <name type="scientific">Undibacterium cyanobacteriorum</name>
    <dbReference type="NCBI Taxonomy" id="3073561"/>
    <lineage>
        <taxon>Bacteria</taxon>
        <taxon>Pseudomonadati</taxon>
        <taxon>Pseudomonadota</taxon>
        <taxon>Betaproteobacteria</taxon>
        <taxon>Burkholderiales</taxon>
        <taxon>Oxalobacteraceae</taxon>
        <taxon>Undibacterium</taxon>
    </lineage>
</organism>
<dbReference type="PANTHER" id="PTHR34205:SF2">
    <property type="entry name" value="DUF962 DOMAIN-CONTAINING PROTEIN"/>
    <property type="match status" value="1"/>
</dbReference>
<keyword evidence="1" id="KW-0472">Membrane</keyword>
<proteinExistence type="predicted"/>
<keyword evidence="1" id="KW-1133">Transmembrane helix</keyword>
<dbReference type="EMBL" id="CP133720">
    <property type="protein sequence ID" value="WMW80057.1"/>
    <property type="molecule type" value="Genomic_DNA"/>
</dbReference>
<dbReference type="Pfam" id="PF06127">
    <property type="entry name" value="Mpo1-like"/>
    <property type="match status" value="1"/>
</dbReference>
<evidence type="ECO:0000313" key="2">
    <source>
        <dbReference type="EMBL" id="WMW80057.1"/>
    </source>
</evidence>
<sequence>MNKTEFDAFYTLYMASHQNVWNRRVHLLGWILAGSLGLWALIHTQYWLILLVPFPALLAIWVGHQVLEPGADIEFKHPFLTALANLRMFVQMFTGRIPF</sequence>
<dbReference type="RefSeq" id="WP_309481550.1">
    <property type="nucleotide sequence ID" value="NZ_CP133720.1"/>
</dbReference>
<dbReference type="Proteomes" id="UP001181355">
    <property type="component" value="Chromosome"/>
</dbReference>
<dbReference type="InterPro" id="IPR009305">
    <property type="entry name" value="Mpo1-like"/>
</dbReference>
<name>A0ABY9RFR0_9BURK</name>
<keyword evidence="1" id="KW-0812">Transmembrane</keyword>
<evidence type="ECO:0000313" key="3">
    <source>
        <dbReference type="Proteomes" id="UP001181355"/>
    </source>
</evidence>